<keyword evidence="1" id="KW-0732">Signal</keyword>
<dbReference type="RefSeq" id="WP_023934930.1">
    <property type="nucleotide sequence ID" value="NZ_CP131599.1"/>
</dbReference>
<dbReference type="EMBL" id="PYOI01000014">
    <property type="protein sequence ID" value="PSV82002.1"/>
    <property type="molecule type" value="Genomic_DNA"/>
</dbReference>
<feature type="chain" id="PRO_5015475673" evidence="1">
    <location>
        <begin position="19"/>
        <end position="98"/>
    </location>
</feature>
<evidence type="ECO:0000256" key="1">
    <source>
        <dbReference type="SAM" id="SignalP"/>
    </source>
</evidence>
<dbReference type="AlphaFoldDB" id="A0A2T3M5T7"/>
<comment type="caution">
    <text evidence="3">The sequence shown here is derived from an EMBL/GenBank/DDBJ whole genome shotgun (WGS) entry which is preliminary data.</text>
</comment>
<gene>
    <name evidence="3" type="ORF">CTM89_18100</name>
    <name evidence="2" type="ORF">CTM94_11180</name>
</gene>
<evidence type="ECO:0000313" key="2">
    <source>
        <dbReference type="EMBL" id="PSV82002.1"/>
    </source>
</evidence>
<proteinExistence type="predicted"/>
<evidence type="ECO:0000313" key="3">
    <source>
        <dbReference type="EMBL" id="PSV87259.1"/>
    </source>
</evidence>
<organism evidence="3 4">
    <name type="scientific">Photobacterium leiognathi</name>
    <dbReference type="NCBI Taxonomy" id="553611"/>
    <lineage>
        <taxon>Bacteria</taxon>
        <taxon>Pseudomonadati</taxon>
        <taxon>Pseudomonadota</taxon>
        <taxon>Gammaproteobacteria</taxon>
        <taxon>Vibrionales</taxon>
        <taxon>Vibrionaceae</taxon>
        <taxon>Photobacterium</taxon>
    </lineage>
</organism>
<dbReference type="Proteomes" id="UP000240410">
    <property type="component" value="Unassembled WGS sequence"/>
</dbReference>
<dbReference type="OrthoDB" id="9910882at2"/>
<reference evidence="3 4" key="1">
    <citation type="submission" date="2018-03" db="EMBL/GenBank/DDBJ databases">
        <title>Whole genome sequencing of Histamine producing bacteria.</title>
        <authorList>
            <person name="Butler K."/>
        </authorList>
    </citation>
    <scope>NUCLEOTIDE SEQUENCE [LARGE SCALE GENOMIC DNA]</scope>
    <source>
        <strain evidence="2 5">ATCC 25521</strain>
        <strain evidence="3 4">ATCC 33979</strain>
    </source>
</reference>
<feature type="signal peptide" evidence="1">
    <location>
        <begin position="1"/>
        <end position="18"/>
    </location>
</feature>
<dbReference type="Proteomes" id="UP000241566">
    <property type="component" value="Unassembled WGS sequence"/>
</dbReference>
<evidence type="ECO:0000313" key="5">
    <source>
        <dbReference type="Proteomes" id="UP000241566"/>
    </source>
</evidence>
<evidence type="ECO:0000313" key="4">
    <source>
        <dbReference type="Proteomes" id="UP000240410"/>
    </source>
</evidence>
<name>A0A2T3M5T7_PHOLE</name>
<dbReference type="EMBL" id="PYOJ01000031">
    <property type="protein sequence ID" value="PSV87259.1"/>
    <property type="molecule type" value="Genomic_DNA"/>
</dbReference>
<accession>A0A2T3M5T7</accession>
<sequence>MKQHLALLFLLVPIIGHAQTTDTQMKSITQCASSLPNDSYRMAINFDVKNGKTTIKDFSVTDGSSQEIGEVPHQQLIEFTKCITPFLSINKTDISLEK</sequence>
<protein>
    <submittedName>
        <fullName evidence="3">Uncharacterized protein</fullName>
    </submittedName>
</protein>
<keyword evidence="5" id="KW-1185">Reference proteome</keyword>